<keyword evidence="3" id="KW-1185">Reference proteome</keyword>
<feature type="chain" id="PRO_5047256437" description="Secreted protein" evidence="1">
    <location>
        <begin position="28"/>
        <end position="133"/>
    </location>
</feature>
<dbReference type="RefSeq" id="WP_274044941.1">
    <property type="nucleotide sequence ID" value="NZ_JANCPR020000067.1"/>
</dbReference>
<comment type="caution">
    <text evidence="2">The sequence shown here is derived from an EMBL/GenBank/DDBJ whole genome shotgun (WGS) entry which is preliminary data.</text>
</comment>
<proteinExistence type="predicted"/>
<sequence length="133" mass="14265">MQRKFTVLGAATAAGTLALTLAGPAQAAPQYIGCRTAGANGGASFDFGGATDKISVELNAQDDKKGDGAHARVRLVTKDVNGKKKYWRWRSNASSAPKYWKTTAKNDSGIFDVGVQAARYQGNELKNYCTDWM</sequence>
<reference evidence="2 3" key="1">
    <citation type="submission" date="2023-05" db="EMBL/GenBank/DDBJ databases">
        <title>Streptantibioticus silvisoli sp. nov., acidotolerant actinomycetes 1 from pine litter.</title>
        <authorList>
            <person name="Swiecimska M."/>
            <person name="Golinska P."/>
            <person name="Sangal V."/>
            <person name="Wachnowicz B."/>
            <person name="Goodfellow M."/>
        </authorList>
    </citation>
    <scope>NUCLEOTIDE SEQUENCE [LARGE SCALE GENOMIC DNA]</scope>
    <source>
        <strain evidence="2 3">DSM 42109</strain>
    </source>
</reference>
<evidence type="ECO:0000256" key="1">
    <source>
        <dbReference type="SAM" id="SignalP"/>
    </source>
</evidence>
<keyword evidence="1" id="KW-0732">Signal</keyword>
<gene>
    <name evidence="2" type="ORF">NMN56_039000</name>
</gene>
<evidence type="ECO:0008006" key="4">
    <source>
        <dbReference type="Google" id="ProtNLM"/>
    </source>
</evidence>
<dbReference type="Proteomes" id="UP001214441">
    <property type="component" value="Unassembled WGS sequence"/>
</dbReference>
<evidence type="ECO:0000313" key="2">
    <source>
        <dbReference type="EMBL" id="MDJ1137846.1"/>
    </source>
</evidence>
<organism evidence="2 3">
    <name type="scientific">Streptomyces iconiensis</name>
    <dbReference type="NCBI Taxonomy" id="1384038"/>
    <lineage>
        <taxon>Bacteria</taxon>
        <taxon>Bacillati</taxon>
        <taxon>Actinomycetota</taxon>
        <taxon>Actinomycetes</taxon>
        <taxon>Kitasatosporales</taxon>
        <taxon>Streptomycetaceae</taxon>
        <taxon>Streptomyces</taxon>
    </lineage>
</organism>
<feature type="signal peptide" evidence="1">
    <location>
        <begin position="1"/>
        <end position="27"/>
    </location>
</feature>
<dbReference type="EMBL" id="JANCPR020000067">
    <property type="protein sequence ID" value="MDJ1137846.1"/>
    <property type="molecule type" value="Genomic_DNA"/>
</dbReference>
<protein>
    <recommendedName>
        <fullName evidence="4">Secreted protein</fullName>
    </recommendedName>
</protein>
<name>A0ABT7AAK3_9ACTN</name>
<evidence type="ECO:0000313" key="3">
    <source>
        <dbReference type="Proteomes" id="UP001214441"/>
    </source>
</evidence>
<accession>A0ABT7AAK3</accession>